<feature type="non-terminal residue" evidence="1">
    <location>
        <position position="1"/>
    </location>
</feature>
<gene>
    <name evidence="1" type="ORF">GPM918_LOCUS39086</name>
    <name evidence="2" type="ORF">SRO942_LOCUS39941</name>
</gene>
<sequence length="154" mass="17569">FFFKKSKAQASSLSTQEIPLVDFSNLPSSSQDENNEISSATKISTLVETSNLSNLNNVLENNLEHENQDEIFYSKCDLSCCNSSNPYHPVTEDELALTVVDKRSCQKKWFLDYPWLTFCKVQNKVFCYPCRVAFERAIHPNTSTLNSTYKSFLA</sequence>
<dbReference type="Proteomes" id="UP000681722">
    <property type="component" value="Unassembled WGS sequence"/>
</dbReference>
<dbReference type="Proteomes" id="UP000663829">
    <property type="component" value="Unassembled WGS sequence"/>
</dbReference>
<dbReference type="OrthoDB" id="10119473at2759"/>
<accession>A0A815WXN8</accession>
<organism evidence="1 3">
    <name type="scientific">Didymodactylos carnosus</name>
    <dbReference type="NCBI Taxonomy" id="1234261"/>
    <lineage>
        <taxon>Eukaryota</taxon>
        <taxon>Metazoa</taxon>
        <taxon>Spiralia</taxon>
        <taxon>Gnathifera</taxon>
        <taxon>Rotifera</taxon>
        <taxon>Eurotatoria</taxon>
        <taxon>Bdelloidea</taxon>
        <taxon>Philodinida</taxon>
        <taxon>Philodinidae</taxon>
        <taxon>Didymodactylos</taxon>
    </lineage>
</organism>
<proteinExistence type="predicted"/>
<keyword evidence="3" id="KW-1185">Reference proteome</keyword>
<dbReference type="AlphaFoldDB" id="A0A815WXN8"/>
<evidence type="ECO:0000313" key="1">
    <source>
        <dbReference type="EMBL" id="CAF1549031.1"/>
    </source>
</evidence>
<protein>
    <submittedName>
        <fullName evidence="1">Uncharacterized protein</fullName>
    </submittedName>
</protein>
<comment type="caution">
    <text evidence="1">The sequence shown here is derived from an EMBL/GenBank/DDBJ whole genome shotgun (WGS) entry which is preliminary data.</text>
</comment>
<evidence type="ECO:0000313" key="2">
    <source>
        <dbReference type="EMBL" id="CAF4409897.1"/>
    </source>
</evidence>
<name>A0A815WXN8_9BILA</name>
<dbReference type="EMBL" id="CAJOBC010092517">
    <property type="protein sequence ID" value="CAF4409897.1"/>
    <property type="molecule type" value="Genomic_DNA"/>
</dbReference>
<reference evidence="1" key="1">
    <citation type="submission" date="2021-02" db="EMBL/GenBank/DDBJ databases">
        <authorList>
            <person name="Nowell W R."/>
        </authorList>
    </citation>
    <scope>NUCLEOTIDE SEQUENCE</scope>
</reference>
<evidence type="ECO:0000313" key="3">
    <source>
        <dbReference type="Proteomes" id="UP000663829"/>
    </source>
</evidence>
<dbReference type="EMBL" id="CAJNOQ010026848">
    <property type="protein sequence ID" value="CAF1549031.1"/>
    <property type="molecule type" value="Genomic_DNA"/>
</dbReference>